<dbReference type="EC" id="4.1.2.4" evidence="3 7"/>
<comment type="caution">
    <text evidence="8">The sequence shown here is derived from an EMBL/GenBank/DDBJ whole genome shotgun (WGS) entry which is preliminary data.</text>
</comment>
<dbReference type="InterPro" id="IPR011343">
    <property type="entry name" value="DeoC"/>
</dbReference>
<dbReference type="PIRSF" id="PIRSF001357">
    <property type="entry name" value="DeoC"/>
    <property type="match status" value="1"/>
</dbReference>
<comment type="similarity">
    <text evidence="2">Belongs to the DeoC/FbaB aldolase family. DeoC type 2 subfamily.</text>
</comment>
<comment type="catalytic activity">
    <reaction evidence="6">
        <text>2-deoxy-D-ribose 5-phosphate = D-glyceraldehyde 3-phosphate + acetaldehyde</text>
        <dbReference type="Rhea" id="RHEA:12821"/>
        <dbReference type="ChEBI" id="CHEBI:15343"/>
        <dbReference type="ChEBI" id="CHEBI:59776"/>
        <dbReference type="ChEBI" id="CHEBI:62877"/>
        <dbReference type="EC" id="4.1.2.4"/>
    </reaction>
</comment>
<sequence length="258" mass="27192">MTEFDAKAVAERALPLVDLTNLNDDCTAEDVTALCKRTVTDHGSVAAVCIWPRFVSHAKPLLDGSGVQIATVVNFPGGGEDTVAVVQETRQAVADGAGEIDLVMPYRTFLSGRPGFAETQIARVKDACGDAKLKVILESGEIEDPLLIHAASKLAIDAGADFIKTSTGKVKINATLKAAEIMLTVIEEHWRECHEEVGFKAAGGIRTVGEAAAYLNFADRIMGPQWACANTFRFGASGLLDALLAAIDGGEAATGEGY</sequence>
<dbReference type="CDD" id="cd00959">
    <property type="entry name" value="DeoC"/>
    <property type="match status" value="1"/>
</dbReference>
<dbReference type="SMART" id="SM01133">
    <property type="entry name" value="DeoC"/>
    <property type="match status" value="1"/>
</dbReference>
<proteinExistence type="inferred from homology"/>
<evidence type="ECO:0000256" key="7">
    <source>
        <dbReference type="NCBIfam" id="TIGR00126"/>
    </source>
</evidence>
<keyword evidence="4 8" id="KW-0456">Lyase</keyword>
<gene>
    <name evidence="8" type="primary">deoC</name>
    <name evidence="8" type="ORF">GR183_16120</name>
</gene>
<comment type="pathway">
    <text evidence="1">Carbohydrate degradation; 2-deoxy-D-ribose 1-phosphate degradation; D-glyceraldehyde 3-phosphate and acetaldehyde from 2-deoxy-alpha-D-ribose 1-phosphate: step 2/2.</text>
</comment>
<evidence type="ECO:0000256" key="4">
    <source>
        <dbReference type="ARBA" id="ARBA00023239"/>
    </source>
</evidence>
<dbReference type="NCBIfam" id="TIGR00126">
    <property type="entry name" value="deoC"/>
    <property type="match status" value="1"/>
</dbReference>
<dbReference type="AlphaFoldDB" id="A0A7X3LWN8"/>
<name>A0A7X3LWN8_9HYPH</name>
<dbReference type="Gene3D" id="3.20.20.70">
    <property type="entry name" value="Aldolase class I"/>
    <property type="match status" value="1"/>
</dbReference>
<dbReference type="InterPro" id="IPR002915">
    <property type="entry name" value="DeoC/FbaB/LacD_aldolase"/>
</dbReference>
<evidence type="ECO:0000313" key="9">
    <source>
        <dbReference type="Proteomes" id="UP000433101"/>
    </source>
</evidence>
<dbReference type="GO" id="GO:0005737">
    <property type="term" value="C:cytoplasm"/>
    <property type="evidence" value="ECO:0007669"/>
    <property type="project" value="InterPro"/>
</dbReference>
<dbReference type="GO" id="GO:0009264">
    <property type="term" value="P:deoxyribonucleotide catabolic process"/>
    <property type="evidence" value="ECO:0007669"/>
    <property type="project" value="UniProtKB-UniRule"/>
</dbReference>
<protein>
    <recommendedName>
        <fullName evidence="3 7">Deoxyribose-phosphate aldolase</fullName>
        <ecNumber evidence="3 7">4.1.2.4</ecNumber>
    </recommendedName>
</protein>
<dbReference type="PANTHER" id="PTHR10889">
    <property type="entry name" value="DEOXYRIBOSE-PHOSPHATE ALDOLASE"/>
    <property type="match status" value="1"/>
</dbReference>
<accession>A0A7X3LWN8</accession>
<evidence type="ECO:0000256" key="6">
    <source>
        <dbReference type="ARBA" id="ARBA00048791"/>
    </source>
</evidence>
<dbReference type="InterPro" id="IPR013785">
    <property type="entry name" value="Aldolase_TIM"/>
</dbReference>
<reference evidence="8 9" key="1">
    <citation type="submission" date="2019-12" db="EMBL/GenBank/DDBJ databases">
        <authorList>
            <person name="Li M."/>
        </authorList>
    </citation>
    <scope>NUCLEOTIDE SEQUENCE [LARGE SCALE GENOMIC DNA]</scope>
    <source>
        <strain evidence="8 9">GBMRC 2046</strain>
    </source>
</reference>
<dbReference type="EMBL" id="WUMV01000007">
    <property type="protein sequence ID" value="MXN66442.1"/>
    <property type="molecule type" value="Genomic_DNA"/>
</dbReference>
<dbReference type="RefSeq" id="WP_160776663.1">
    <property type="nucleotide sequence ID" value="NZ_WUMV01000007.1"/>
</dbReference>
<dbReference type="SUPFAM" id="SSF51569">
    <property type="entry name" value="Aldolase"/>
    <property type="match status" value="1"/>
</dbReference>
<evidence type="ECO:0000256" key="3">
    <source>
        <dbReference type="ARBA" id="ARBA00012515"/>
    </source>
</evidence>
<organism evidence="8 9">
    <name type="scientific">Stappia sediminis</name>
    <dbReference type="NCBI Taxonomy" id="2692190"/>
    <lineage>
        <taxon>Bacteria</taxon>
        <taxon>Pseudomonadati</taxon>
        <taxon>Pseudomonadota</taxon>
        <taxon>Alphaproteobacteria</taxon>
        <taxon>Hyphomicrobiales</taxon>
        <taxon>Stappiaceae</taxon>
        <taxon>Stappia</taxon>
    </lineage>
</organism>
<dbReference type="Proteomes" id="UP000433101">
    <property type="component" value="Unassembled WGS sequence"/>
</dbReference>
<dbReference type="GO" id="GO:0016052">
    <property type="term" value="P:carbohydrate catabolic process"/>
    <property type="evidence" value="ECO:0007669"/>
    <property type="project" value="TreeGrafter"/>
</dbReference>
<keyword evidence="5" id="KW-0704">Schiff base</keyword>
<evidence type="ECO:0000313" key="8">
    <source>
        <dbReference type="EMBL" id="MXN66442.1"/>
    </source>
</evidence>
<dbReference type="PANTHER" id="PTHR10889:SF3">
    <property type="entry name" value="DEOXYRIBOSE-PHOSPHATE ALDOLASE"/>
    <property type="match status" value="1"/>
</dbReference>
<evidence type="ECO:0000256" key="5">
    <source>
        <dbReference type="ARBA" id="ARBA00023270"/>
    </source>
</evidence>
<evidence type="ECO:0000256" key="2">
    <source>
        <dbReference type="ARBA" id="ARBA00009473"/>
    </source>
</evidence>
<keyword evidence="9" id="KW-1185">Reference proteome</keyword>
<dbReference type="GO" id="GO:0004139">
    <property type="term" value="F:deoxyribose-phosphate aldolase activity"/>
    <property type="evidence" value="ECO:0007669"/>
    <property type="project" value="UniProtKB-UniRule"/>
</dbReference>
<dbReference type="Pfam" id="PF01791">
    <property type="entry name" value="DeoC"/>
    <property type="match status" value="1"/>
</dbReference>
<evidence type="ECO:0000256" key="1">
    <source>
        <dbReference type="ARBA" id="ARBA00004816"/>
    </source>
</evidence>